<dbReference type="AlphaFoldDB" id="A0AAN8PAN3"/>
<name>A0AAN8PAN3_PATCE</name>
<comment type="caution">
    <text evidence="1">The sequence shown here is derived from an EMBL/GenBank/DDBJ whole genome shotgun (WGS) entry which is preliminary data.</text>
</comment>
<accession>A0AAN8PAN3</accession>
<protein>
    <submittedName>
        <fullName evidence="1">Uncharacterized protein</fullName>
    </submittedName>
</protein>
<sequence>MLSFPPHCSNRMQPLDLSVFVGFKKRKSQSQANWLRSHTGRPMQIYDLPEIVCNSWNEFFTIQNVVAGFAKVGIYFVNPDIFQTILFYQLKVQQLESPTNVPVSVDTYISDLADHAESVNTNVNEKPVTTRTQIIQ</sequence>
<organism evidence="1 2">
    <name type="scientific">Patella caerulea</name>
    <name type="common">Rayed Mediterranean limpet</name>
    <dbReference type="NCBI Taxonomy" id="87958"/>
    <lineage>
        <taxon>Eukaryota</taxon>
        <taxon>Metazoa</taxon>
        <taxon>Spiralia</taxon>
        <taxon>Lophotrochozoa</taxon>
        <taxon>Mollusca</taxon>
        <taxon>Gastropoda</taxon>
        <taxon>Patellogastropoda</taxon>
        <taxon>Patelloidea</taxon>
        <taxon>Patellidae</taxon>
        <taxon>Patella</taxon>
    </lineage>
</organism>
<evidence type="ECO:0000313" key="1">
    <source>
        <dbReference type="EMBL" id="KAK6171433.1"/>
    </source>
</evidence>
<dbReference type="Proteomes" id="UP001347796">
    <property type="component" value="Unassembled WGS sequence"/>
</dbReference>
<proteinExistence type="predicted"/>
<dbReference type="EMBL" id="JAZGQO010000014">
    <property type="protein sequence ID" value="KAK6171433.1"/>
    <property type="molecule type" value="Genomic_DNA"/>
</dbReference>
<gene>
    <name evidence="1" type="ORF">SNE40_019624</name>
</gene>
<evidence type="ECO:0000313" key="2">
    <source>
        <dbReference type="Proteomes" id="UP001347796"/>
    </source>
</evidence>
<reference evidence="1 2" key="1">
    <citation type="submission" date="2024-01" db="EMBL/GenBank/DDBJ databases">
        <title>The genome of the rayed Mediterranean limpet Patella caerulea (Linnaeus, 1758).</title>
        <authorList>
            <person name="Anh-Thu Weber A."/>
            <person name="Halstead-Nussloch G."/>
        </authorList>
    </citation>
    <scope>NUCLEOTIDE SEQUENCE [LARGE SCALE GENOMIC DNA]</scope>
    <source>
        <strain evidence="1">AATW-2023a</strain>
        <tissue evidence="1">Whole specimen</tissue>
    </source>
</reference>
<keyword evidence="2" id="KW-1185">Reference proteome</keyword>